<dbReference type="FunFam" id="1.10.472.10:FF:000001">
    <property type="entry name" value="G2/mitotic-specific cyclin"/>
    <property type="match status" value="1"/>
</dbReference>
<comment type="similarity">
    <text evidence="4">Belongs to the cyclin family.</text>
</comment>
<dbReference type="PROSITE" id="PS00292">
    <property type="entry name" value="CYCLINS"/>
    <property type="match status" value="1"/>
</dbReference>
<evidence type="ECO:0000313" key="9">
    <source>
        <dbReference type="Proteomes" id="UP000530660"/>
    </source>
</evidence>
<dbReference type="SUPFAM" id="SSF47954">
    <property type="entry name" value="Cyclin-like"/>
    <property type="match status" value="2"/>
</dbReference>
<evidence type="ECO:0000256" key="2">
    <source>
        <dbReference type="ARBA" id="ARBA00023127"/>
    </source>
</evidence>
<feature type="domain" description="Cyclin-like" evidence="6">
    <location>
        <begin position="353"/>
        <end position="436"/>
    </location>
</feature>
<evidence type="ECO:0000256" key="1">
    <source>
        <dbReference type="ARBA" id="ARBA00022618"/>
    </source>
</evidence>
<name>A0A7J7IGK4_9RHOD</name>
<evidence type="ECO:0000313" key="8">
    <source>
        <dbReference type="EMBL" id="KAF6002236.1"/>
    </source>
</evidence>
<organism evidence="8 9">
    <name type="scientific">Cyanidiococcus yangmingshanensis</name>
    <dbReference type="NCBI Taxonomy" id="2690220"/>
    <lineage>
        <taxon>Eukaryota</taxon>
        <taxon>Rhodophyta</taxon>
        <taxon>Bangiophyceae</taxon>
        <taxon>Cyanidiales</taxon>
        <taxon>Cyanidiaceae</taxon>
        <taxon>Cyanidiococcus</taxon>
    </lineage>
</organism>
<dbReference type="Pfam" id="PF02984">
    <property type="entry name" value="Cyclin_C"/>
    <property type="match status" value="1"/>
</dbReference>
<evidence type="ECO:0000256" key="5">
    <source>
        <dbReference type="SAM" id="MobiDB-lite"/>
    </source>
</evidence>
<keyword evidence="1" id="KW-0132">Cell division</keyword>
<dbReference type="GO" id="GO:0051301">
    <property type="term" value="P:cell division"/>
    <property type="evidence" value="ECO:0007669"/>
    <property type="project" value="UniProtKB-KW"/>
</dbReference>
<evidence type="ECO:0000259" key="7">
    <source>
        <dbReference type="SMART" id="SM01332"/>
    </source>
</evidence>
<comment type="caution">
    <text evidence="8">The sequence shown here is derived from an EMBL/GenBank/DDBJ whole genome shotgun (WGS) entry which is preliminary data.</text>
</comment>
<dbReference type="Pfam" id="PF00134">
    <property type="entry name" value="Cyclin_N"/>
    <property type="match status" value="1"/>
</dbReference>
<dbReference type="InterPro" id="IPR048258">
    <property type="entry name" value="Cyclins_cyclin-box"/>
</dbReference>
<evidence type="ECO:0000259" key="6">
    <source>
        <dbReference type="SMART" id="SM00385"/>
    </source>
</evidence>
<dbReference type="InterPro" id="IPR013763">
    <property type="entry name" value="Cyclin-like_dom"/>
</dbReference>
<dbReference type="PANTHER" id="PTHR10177">
    <property type="entry name" value="CYCLINS"/>
    <property type="match status" value="1"/>
</dbReference>
<gene>
    <name evidence="8" type="primary">CCNA2</name>
    <name evidence="8" type="ORF">F1559_003094</name>
</gene>
<dbReference type="InterPro" id="IPR006671">
    <property type="entry name" value="Cyclin_N"/>
</dbReference>
<feature type="compositionally biased region" description="Basic residues" evidence="5">
    <location>
        <begin position="1"/>
        <end position="15"/>
    </location>
</feature>
<dbReference type="SMART" id="SM01332">
    <property type="entry name" value="Cyclin_C"/>
    <property type="match status" value="1"/>
</dbReference>
<dbReference type="AlphaFoldDB" id="A0A7J7IGK4"/>
<evidence type="ECO:0000256" key="3">
    <source>
        <dbReference type="ARBA" id="ARBA00023306"/>
    </source>
</evidence>
<reference evidence="8 9" key="1">
    <citation type="journal article" date="2020" name="J. Phycol.">
        <title>Comparative genome analysis reveals Cyanidiococcus gen. nov., a new extremophilic red algal genus sister to Cyanidioschyzon (Cyanidioschyzonaceae, Rhodophyta).</title>
        <authorList>
            <person name="Liu S.-L."/>
            <person name="Chiang Y.-R."/>
            <person name="Yoon H.S."/>
            <person name="Fu H.-Y."/>
        </authorList>
    </citation>
    <scope>NUCLEOTIDE SEQUENCE [LARGE SCALE GENOMIC DNA]</scope>
    <source>
        <strain evidence="8 9">THAL066</strain>
    </source>
</reference>
<dbReference type="InterPro" id="IPR039361">
    <property type="entry name" value="Cyclin"/>
</dbReference>
<feature type="compositionally biased region" description="Polar residues" evidence="5">
    <location>
        <begin position="17"/>
        <end position="26"/>
    </location>
</feature>
<dbReference type="OrthoDB" id="5590282at2759"/>
<keyword evidence="9" id="KW-1185">Reference proteome</keyword>
<proteinExistence type="inferred from homology"/>
<dbReference type="CDD" id="cd20537">
    <property type="entry name" value="CYCLIN_CCNO-like_rpt2"/>
    <property type="match status" value="1"/>
</dbReference>
<sequence length="497" mass="54750">MKLSRARREPRRGKASRQATGSSVVECSQEPKPIWPEGSGSLAAELSGTQITISMNQLSSVSTEGKKMSCAATTPDSLSREIERVLPLPGARSTRWRQRTEAIRAPTVEDTSCALDRGTPANAKSPHPRIGTPTARALEEAPRGGFPTSIDAEGIPEPDETLTARCPIAGSWHFCRDSQAQGVNALFAAETVASDPLSDPAELHLTNMAVHCCAEVTKEIYETLQNLESRRRPRIDYIESLQEPQINTRMRAILIDWLVEVAGEFQLSNETLHLSVCYLDRYLSLQPVAREVLQLLGMTCMLVAAKVEEITVPLLDDFVFISAETYTRTQMKLMESQLLQGLNFELCDATALPFWRRYAGLAGLDREHASAALFLCELALVDYHLCVRVPPSFRAAAAVWIASGLDWPATLSCAFHGIQNPRESGEIQFAATRMIRLWQQCLCSETSDIRLASGQTVQLRSIAEKYGHESWCAVAHEPPADLAFLLRDNSISNIAGT</sequence>
<keyword evidence="2 4" id="KW-0195">Cyclin</keyword>
<keyword evidence="3" id="KW-0131">Cell cycle</keyword>
<dbReference type="EMBL" id="VWRR01000011">
    <property type="protein sequence ID" value="KAF6002236.1"/>
    <property type="molecule type" value="Genomic_DNA"/>
</dbReference>
<feature type="region of interest" description="Disordered" evidence="5">
    <location>
        <begin position="113"/>
        <end position="132"/>
    </location>
</feature>
<evidence type="ECO:0000256" key="4">
    <source>
        <dbReference type="RuleBase" id="RU000383"/>
    </source>
</evidence>
<dbReference type="Gene3D" id="1.10.472.10">
    <property type="entry name" value="Cyclin-like"/>
    <property type="match status" value="2"/>
</dbReference>
<feature type="domain" description="Cyclin-like" evidence="6">
    <location>
        <begin position="256"/>
        <end position="340"/>
    </location>
</feature>
<feature type="domain" description="Cyclin C-terminal" evidence="7">
    <location>
        <begin position="349"/>
        <end position="480"/>
    </location>
</feature>
<feature type="region of interest" description="Disordered" evidence="5">
    <location>
        <begin position="1"/>
        <end position="41"/>
    </location>
</feature>
<dbReference type="Proteomes" id="UP000530660">
    <property type="component" value="Unassembled WGS sequence"/>
</dbReference>
<dbReference type="SMART" id="SM00385">
    <property type="entry name" value="CYCLIN"/>
    <property type="match status" value="2"/>
</dbReference>
<dbReference type="InterPro" id="IPR036915">
    <property type="entry name" value="Cyclin-like_sf"/>
</dbReference>
<protein>
    <submittedName>
        <fullName evidence="8">Cyclin a</fullName>
    </submittedName>
</protein>
<dbReference type="InterPro" id="IPR004367">
    <property type="entry name" value="Cyclin_C-dom"/>
</dbReference>
<accession>A0A7J7IGK4</accession>